<organism evidence="3 4">
    <name type="scientific">Ichthyophthirius multifiliis</name>
    <name type="common">White spot disease agent</name>
    <name type="synonym">Ich</name>
    <dbReference type="NCBI Taxonomy" id="5932"/>
    <lineage>
        <taxon>Eukaryota</taxon>
        <taxon>Sar</taxon>
        <taxon>Alveolata</taxon>
        <taxon>Ciliophora</taxon>
        <taxon>Intramacronucleata</taxon>
        <taxon>Oligohymenophorea</taxon>
        <taxon>Hymenostomatida</taxon>
        <taxon>Ophryoglenina</taxon>
        <taxon>Ichthyophthirius</taxon>
    </lineage>
</organism>
<dbReference type="CDD" id="cd05327">
    <property type="entry name" value="retinol-DH_like_SDR_c_like"/>
    <property type="match status" value="1"/>
</dbReference>
<dbReference type="Gene3D" id="3.40.50.720">
    <property type="entry name" value="NAD(P)-binding Rossmann-like Domain"/>
    <property type="match status" value="1"/>
</dbReference>
<evidence type="ECO:0000313" key="3">
    <source>
        <dbReference type="EMBL" id="EGR32319.1"/>
    </source>
</evidence>
<dbReference type="PANTHER" id="PTHR43157:SF31">
    <property type="entry name" value="PHOSPHATIDYLINOSITOL-GLYCAN BIOSYNTHESIS CLASS F PROTEIN"/>
    <property type="match status" value="1"/>
</dbReference>
<dbReference type="GeneID" id="14908475"/>
<dbReference type="InterPro" id="IPR002347">
    <property type="entry name" value="SDR_fam"/>
</dbReference>
<reference evidence="3 4" key="1">
    <citation type="submission" date="2011-07" db="EMBL/GenBank/DDBJ databases">
        <authorList>
            <person name="Coyne R."/>
            <person name="Brami D."/>
            <person name="Johnson J."/>
            <person name="Hostetler J."/>
            <person name="Hannick L."/>
            <person name="Clark T."/>
            <person name="Cassidy-Hanley D."/>
            <person name="Inman J."/>
        </authorList>
    </citation>
    <scope>NUCLEOTIDE SEQUENCE [LARGE SCALE GENOMIC DNA]</scope>
    <source>
        <strain evidence="3 4">G5</strain>
    </source>
</reference>
<dbReference type="OrthoDB" id="1274115at2759"/>
<protein>
    <submittedName>
        <fullName evidence="3">Short chain dehydrogenase reductase family protein, putative</fullName>
        <ecNumber evidence="3">1.1.1.100</ecNumber>
    </submittedName>
</protein>
<sequence>MGFWINVLMVISGSILLYFIKQYFNGGVCTIRKEISNKVVIITGASSGIGLETARYLAAMGATIIFACRNRDKTLYLIDEIKKETNNEKLEYIPLDLTSIEQINYFCLLFKKRFNQLDILINNAGIMCSKYMQSQDGLELTYSVNFLGHFTLTYQLLDLIRKNSRCRIINVSSVAHSKCDELDISRINDIDYFDSFQAYWRSKLAIILFTKELQRKLEGLGPKCVCVHPGLSRTDLVDELLSEKLWLKIVMYLLYPLYWLVTKDSWQGAQTAIYCALEKHDKLMSGGYYVDCELSKSSQLSENKLLAQELWDDSAVVLGYI</sequence>
<dbReference type="SUPFAM" id="SSF51735">
    <property type="entry name" value="NAD(P)-binding Rossmann-fold domains"/>
    <property type="match status" value="1"/>
</dbReference>
<dbReference type="InterPro" id="IPR036291">
    <property type="entry name" value="NAD(P)-bd_dom_sf"/>
</dbReference>
<dbReference type="FunCoup" id="G0QR34">
    <property type="interactions" value="8"/>
</dbReference>
<dbReference type="PRINTS" id="PR00081">
    <property type="entry name" value="GDHRDH"/>
</dbReference>
<accession>G0QR34</accession>
<dbReference type="AlphaFoldDB" id="G0QR34"/>
<evidence type="ECO:0000256" key="1">
    <source>
        <dbReference type="ARBA" id="ARBA00023002"/>
    </source>
</evidence>
<dbReference type="Proteomes" id="UP000008983">
    <property type="component" value="Unassembled WGS sequence"/>
</dbReference>
<evidence type="ECO:0000313" key="4">
    <source>
        <dbReference type="Proteomes" id="UP000008983"/>
    </source>
</evidence>
<dbReference type="RefSeq" id="XP_004035805.1">
    <property type="nucleotide sequence ID" value="XM_004035757.1"/>
</dbReference>
<keyword evidence="1 3" id="KW-0560">Oxidoreductase</keyword>
<dbReference type="EC" id="1.1.1.100" evidence="3"/>
<gene>
    <name evidence="3" type="ORF">IMG5_088070</name>
</gene>
<name>G0QR34_ICHMU</name>
<dbReference type="PRINTS" id="PR00080">
    <property type="entry name" value="SDRFAMILY"/>
</dbReference>
<evidence type="ECO:0000256" key="2">
    <source>
        <dbReference type="RuleBase" id="RU000363"/>
    </source>
</evidence>
<dbReference type="eggNOG" id="KOG1208">
    <property type="taxonomic scope" value="Eukaryota"/>
</dbReference>
<proteinExistence type="inferred from homology"/>
<dbReference type="Pfam" id="PF00106">
    <property type="entry name" value="adh_short"/>
    <property type="match status" value="1"/>
</dbReference>
<dbReference type="EMBL" id="GL983718">
    <property type="protein sequence ID" value="EGR32319.1"/>
    <property type="molecule type" value="Genomic_DNA"/>
</dbReference>
<dbReference type="InParanoid" id="G0QR34"/>
<comment type="similarity">
    <text evidence="2">Belongs to the short-chain dehydrogenases/reductases (SDR) family.</text>
</comment>
<dbReference type="STRING" id="857967.G0QR34"/>
<keyword evidence="4" id="KW-1185">Reference proteome</keyword>
<dbReference type="PANTHER" id="PTHR43157">
    <property type="entry name" value="PHOSPHATIDYLINOSITOL-GLYCAN BIOSYNTHESIS CLASS F PROTEIN-RELATED"/>
    <property type="match status" value="1"/>
</dbReference>
<dbReference type="OMA" id="APHIRRY"/>
<dbReference type="GO" id="GO:0004316">
    <property type="term" value="F:3-oxoacyl-[acyl-carrier-protein] reductase (NADPH) activity"/>
    <property type="evidence" value="ECO:0007669"/>
    <property type="project" value="UniProtKB-EC"/>
</dbReference>